<evidence type="ECO:0000313" key="2">
    <source>
        <dbReference type="EMBL" id="KAF4645391.1"/>
    </source>
</evidence>
<keyword evidence="3" id="KW-1185">Reference proteome</keyword>
<evidence type="ECO:0000256" key="1">
    <source>
        <dbReference type="SAM" id="MobiDB-lite"/>
    </source>
</evidence>
<dbReference type="Proteomes" id="UP000557509">
    <property type="component" value="Unassembled WGS sequence"/>
</dbReference>
<evidence type="ECO:0000313" key="3">
    <source>
        <dbReference type="Proteomes" id="UP000557509"/>
    </source>
</evidence>
<feature type="region of interest" description="Disordered" evidence="1">
    <location>
        <begin position="45"/>
        <end position="90"/>
    </location>
</feature>
<reference evidence="2 3" key="1">
    <citation type="submission" date="2020-03" db="EMBL/GenBank/DDBJ databases">
        <title>Genome sequence of Toxoplasma gondii RH-88 strain.</title>
        <authorList>
            <person name="Lorenzi H.A."/>
            <person name="Venepally P."/>
            <person name="Rozenberg A."/>
            <person name="Sibley D."/>
        </authorList>
    </citation>
    <scope>NUCLEOTIDE SEQUENCE [LARGE SCALE GENOMIC DNA]</scope>
    <source>
        <strain evidence="2 3">RH-88</strain>
    </source>
</reference>
<dbReference type="EMBL" id="JAAUHK010000188">
    <property type="protein sequence ID" value="KAF4645391.1"/>
    <property type="molecule type" value="Genomic_DNA"/>
</dbReference>
<protein>
    <submittedName>
        <fullName evidence="2">Uncharacterized protein</fullName>
    </submittedName>
</protein>
<comment type="caution">
    <text evidence="2">The sequence shown here is derived from an EMBL/GenBank/DDBJ whole genome shotgun (WGS) entry which is preliminary data.</text>
</comment>
<feature type="compositionally biased region" description="Polar residues" evidence="1">
    <location>
        <begin position="52"/>
        <end position="66"/>
    </location>
</feature>
<sequence>MCPKHLNGQLSHKGETACRKIRKKWKIAARQPTLLHVLFWGDPSPCRGGGFTTSRRNQPSKRYTGSSHEKSVTCRRASVSRPFSPGTRDRGEAVFEFERGTLQFASP</sequence>
<dbReference type="AlphaFoldDB" id="A0A7J6KFU9"/>
<accession>A0A7J6KFU9</accession>
<organism evidence="2 3">
    <name type="scientific">Toxoplasma gondii</name>
    <dbReference type="NCBI Taxonomy" id="5811"/>
    <lineage>
        <taxon>Eukaryota</taxon>
        <taxon>Sar</taxon>
        <taxon>Alveolata</taxon>
        <taxon>Apicomplexa</taxon>
        <taxon>Conoidasida</taxon>
        <taxon>Coccidia</taxon>
        <taxon>Eucoccidiorida</taxon>
        <taxon>Eimeriorina</taxon>
        <taxon>Sarcocystidae</taxon>
        <taxon>Toxoplasma</taxon>
    </lineage>
</organism>
<gene>
    <name evidence="2" type="ORF">TGRH88_004950</name>
</gene>
<proteinExistence type="predicted"/>
<name>A0A7J6KFU9_TOXGO</name>